<protein>
    <submittedName>
        <fullName evidence="1">Uncharacterized protein</fullName>
    </submittedName>
</protein>
<organism evidence="1 2">
    <name type="scientific">Coprinellus micaceus</name>
    <name type="common">Glistening ink-cap mushroom</name>
    <name type="synonym">Coprinus micaceus</name>
    <dbReference type="NCBI Taxonomy" id="71717"/>
    <lineage>
        <taxon>Eukaryota</taxon>
        <taxon>Fungi</taxon>
        <taxon>Dikarya</taxon>
        <taxon>Basidiomycota</taxon>
        <taxon>Agaricomycotina</taxon>
        <taxon>Agaricomycetes</taxon>
        <taxon>Agaricomycetidae</taxon>
        <taxon>Agaricales</taxon>
        <taxon>Agaricineae</taxon>
        <taxon>Psathyrellaceae</taxon>
        <taxon>Coprinellus</taxon>
    </lineage>
</organism>
<dbReference type="AlphaFoldDB" id="A0A4Y7TU54"/>
<comment type="caution">
    <text evidence="1">The sequence shown here is derived from an EMBL/GenBank/DDBJ whole genome shotgun (WGS) entry which is preliminary data.</text>
</comment>
<evidence type="ECO:0000313" key="1">
    <source>
        <dbReference type="EMBL" id="TEB37408.1"/>
    </source>
</evidence>
<dbReference type="EMBL" id="QPFP01000004">
    <property type="protein sequence ID" value="TEB37408.1"/>
    <property type="molecule type" value="Genomic_DNA"/>
</dbReference>
<dbReference type="Proteomes" id="UP000298030">
    <property type="component" value="Unassembled WGS sequence"/>
</dbReference>
<evidence type="ECO:0000313" key="2">
    <source>
        <dbReference type="Proteomes" id="UP000298030"/>
    </source>
</evidence>
<reference evidence="1 2" key="1">
    <citation type="journal article" date="2019" name="Nat. Ecol. Evol.">
        <title>Megaphylogeny resolves global patterns of mushroom evolution.</title>
        <authorList>
            <person name="Varga T."/>
            <person name="Krizsan K."/>
            <person name="Foldi C."/>
            <person name="Dima B."/>
            <person name="Sanchez-Garcia M."/>
            <person name="Sanchez-Ramirez S."/>
            <person name="Szollosi G.J."/>
            <person name="Szarkandi J.G."/>
            <person name="Papp V."/>
            <person name="Albert L."/>
            <person name="Andreopoulos W."/>
            <person name="Angelini C."/>
            <person name="Antonin V."/>
            <person name="Barry K.W."/>
            <person name="Bougher N.L."/>
            <person name="Buchanan P."/>
            <person name="Buyck B."/>
            <person name="Bense V."/>
            <person name="Catcheside P."/>
            <person name="Chovatia M."/>
            <person name="Cooper J."/>
            <person name="Damon W."/>
            <person name="Desjardin D."/>
            <person name="Finy P."/>
            <person name="Geml J."/>
            <person name="Haridas S."/>
            <person name="Hughes K."/>
            <person name="Justo A."/>
            <person name="Karasinski D."/>
            <person name="Kautmanova I."/>
            <person name="Kiss B."/>
            <person name="Kocsube S."/>
            <person name="Kotiranta H."/>
            <person name="LaButti K.M."/>
            <person name="Lechner B.E."/>
            <person name="Liimatainen K."/>
            <person name="Lipzen A."/>
            <person name="Lukacs Z."/>
            <person name="Mihaltcheva S."/>
            <person name="Morgado L.N."/>
            <person name="Niskanen T."/>
            <person name="Noordeloos M.E."/>
            <person name="Ohm R.A."/>
            <person name="Ortiz-Santana B."/>
            <person name="Ovrebo C."/>
            <person name="Racz N."/>
            <person name="Riley R."/>
            <person name="Savchenko A."/>
            <person name="Shiryaev A."/>
            <person name="Soop K."/>
            <person name="Spirin V."/>
            <person name="Szebenyi C."/>
            <person name="Tomsovsky M."/>
            <person name="Tulloss R.E."/>
            <person name="Uehling J."/>
            <person name="Grigoriev I.V."/>
            <person name="Vagvolgyi C."/>
            <person name="Papp T."/>
            <person name="Martin F.M."/>
            <person name="Miettinen O."/>
            <person name="Hibbett D.S."/>
            <person name="Nagy L.G."/>
        </authorList>
    </citation>
    <scope>NUCLEOTIDE SEQUENCE [LARGE SCALE GENOMIC DNA]</scope>
    <source>
        <strain evidence="1 2">FP101781</strain>
    </source>
</reference>
<proteinExistence type="predicted"/>
<accession>A0A4Y7TU54</accession>
<gene>
    <name evidence="1" type="ORF">FA13DRAFT_904752</name>
</gene>
<sequence length="144" mass="16192">MPMIGPMCRCLNKHAVLICQTDSDKRYPRVKRHGLDQVWSRFNRACFCQLSQSRRTSFCFFVLVYSPASSQATVILVPEIVQIRGDRNSSLFQTLSHSSGLPLTSCPRVLLHAYPLPLPRSGCIAHRWPVGVLKHSLGPSSHPH</sequence>
<keyword evidence="2" id="KW-1185">Reference proteome</keyword>
<name>A0A4Y7TU54_COPMI</name>